<dbReference type="InterPro" id="IPR009071">
    <property type="entry name" value="HMG_box_dom"/>
</dbReference>
<name>A0AAE0S7Z9_9BIVA</name>
<comment type="caution">
    <text evidence="4">The sequence shown here is derived from an EMBL/GenBank/DDBJ whole genome shotgun (WGS) entry which is preliminary data.</text>
</comment>
<dbReference type="Gene3D" id="1.10.30.10">
    <property type="entry name" value="High mobility group box domain"/>
    <property type="match status" value="1"/>
</dbReference>
<accession>A0AAE0S7Z9</accession>
<reference evidence="4" key="3">
    <citation type="submission" date="2023-05" db="EMBL/GenBank/DDBJ databases">
        <authorList>
            <person name="Smith C.H."/>
        </authorList>
    </citation>
    <scope>NUCLEOTIDE SEQUENCE</scope>
    <source>
        <strain evidence="4">CHS0354</strain>
        <tissue evidence="4">Mantle</tissue>
    </source>
</reference>
<evidence type="ECO:0000256" key="2">
    <source>
        <dbReference type="SAM" id="MobiDB-lite"/>
    </source>
</evidence>
<dbReference type="GO" id="GO:0003677">
    <property type="term" value="F:DNA binding"/>
    <property type="evidence" value="ECO:0007669"/>
    <property type="project" value="UniProtKB-UniRule"/>
</dbReference>
<evidence type="ECO:0000259" key="3">
    <source>
        <dbReference type="PROSITE" id="PS50118"/>
    </source>
</evidence>
<feature type="DNA-binding region" description="HMG box" evidence="1">
    <location>
        <begin position="298"/>
        <end position="361"/>
    </location>
</feature>
<dbReference type="InterPro" id="IPR036910">
    <property type="entry name" value="HMG_box_dom_sf"/>
</dbReference>
<dbReference type="Pfam" id="PF00505">
    <property type="entry name" value="HMG_box"/>
    <property type="match status" value="1"/>
</dbReference>
<evidence type="ECO:0000313" key="4">
    <source>
        <dbReference type="EMBL" id="KAK3586932.1"/>
    </source>
</evidence>
<evidence type="ECO:0000256" key="1">
    <source>
        <dbReference type="PROSITE-ProRule" id="PRU00267"/>
    </source>
</evidence>
<feature type="compositionally biased region" description="Basic and acidic residues" evidence="2">
    <location>
        <begin position="173"/>
        <end position="184"/>
    </location>
</feature>
<dbReference type="SUPFAM" id="SSF47095">
    <property type="entry name" value="HMG-box"/>
    <property type="match status" value="1"/>
</dbReference>
<evidence type="ECO:0000313" key="5">
    <source>
        <dbReference type="Proteomes" id="UP001195483"/>
    </source>
</evidence>
<proteinExistence type="predicted"/>
<dbReference type="Proteomes" id="UP001195483">
    <property type="component" value="Unassembled WGS sequence"/>
</dbReference>
<protein>
    <recommendedName>
        <fullName evidence="3">HMG box domain-containing protein</fullName>
    </recommendedName>
</protein>
<keyword evidence="1" id="KW-0539">Nucleus</keyword>
<feature type="region of interest" description="Disordered" evidence="2">
    <location>
        <begin position="68"/>
        <end position="301"/>
    </location>
</feature>
<gene>
    <name evidence="4" type="ORF">CHS0354_008529</name>
</gene>
<reference evidence="4" key="1">
    <citation type="journal article" date="2021" name="Genome Biol. Evol.">
        <title>A High-Quality Reference Genome for a Parasitic Bivalve with Doubly Uniparental Inheritance (Bivalvia: Unionida).</title>
        <authorList>
            <person name="Smith C.H."/>
        </authorList>
    </citation>
    <scope>NUCLEOTIDE SEQUENCE</scope>
    <source>
        <strain evidence="4">CHS0354</strain>
    </source>
</reference>
<feature type="domain" description="HMG box" evidence="3">
    <location>
        <begin position="298"/>
        <end position="361"/>
    </location>
</feature>
<dbReference type="PROSITE" id="PS50118">
    <property type="entry name" value="HMG_BOX_2"/>
    <property type="match status" value="1"/>
</dbReference>
<reference evidence="4" key="2">
    <citation type="journal article" date="2021" name="Genome Biol. Evol.">
        <title>Developing a high-quality reference genome for a parasitic bivalve with doubly uniparental inheritance (Bivalvia: Unionida).</title>
        <authorList>
            <person name="Smith C.H."/>
        </authorList>
    </citation>
    <scope>NUCLEOTIDE SEQUENCE</scope>
    <source>
        <strain evidence="4">CHS0354</strain>
        <tissue evidence="4">Mantle</tissue>
    </source>
</reference>
<organism evidence="4 5">
    <name type="scientific">Potamilus streckersoni</name>
    <dbReference type="NCBI Taxonomy" id="2493646"/>
    <lineage>
        <taxon>Eukaryota</taxon>
        <taxon>Metazoa</taxon>
        <taxon>Spiralia</taxon>
        <taxon>Lophotrochozoa</taxon>
        <taxon>Mollusca</taxon>
        <taxon>Bivalvia</taxon>
        <taxon>Autobranchia</taxon>
        <taxon>Heteroconchia</taxon>
        <taxon>Palaeoheterodonta</taxon>
        <taxon>Unionida</taxon>
        <taxon>Unionoidea</taxon>
        <taxon>Unionidae</taxon>
        <taxon>Ambleminae</taxon>
        <taxon>Lampsilini</taxon>
        <taxon>Potamilus</taxon>
    </lineage>
</organism>
<keyword evidence="5" id="KW-1185">Reference proteome</keyword>
<sequence>MKTLPHIPGVVRLKHVSQMYKHLSEVEKTELKERFDETKRNHIKILKKMKGDDPLLAEEIDAHIKKLEKIPGKPKKPKSAVTNQNNSLLKYMSKEKTTPAQIVGGSESKQSNASSGRSPKKSSPVKSILIPSKFKATDDESDQSSDDFGKKSSSKPQSTKAAEEEDSSTSDSSDNKEERNDRSPKKSAPGKKFKAIVEKPSVSDYSGSEDERNDRSPKKSAPGKKFKAIVEKPSVSDYSGSEDETLAPLKPANKLDNGFKEEKQRPKPPKKGHSAIPAVVPETKLPKPSESKKKKKKKEDVVTGFSQFLTTKKARYRLKYPELNDREIAMKLSGNWERLSDKKKNKYEKLALKKMQSEEVD</sequence>
<feature type="compositionally biased region" description="Polar residues" evidence="2">
    <location>
        <begin position="107"/>
        <end position="117"/>
    </location>
</feature>
<dbReference type="EMBL" id="JAEAOA010000559">
    <property type="protein sequence ID" value="KAK3586932.1"/>
    <property type="molecule type" value="Genomic_DNA"/>
</dbReference>
<dbReference type="AlphaFoldDB" id="A0AAE0S7Z9"/>
<dbReference type="CDD" id="cd00084">
    <property type="entry name" value="HMG-box_SF"/>
    <property type="match status" value="1"/>
</dbReference>
<keyword evidence="1" id="KW-0238">DNA-binding</keyword>
<dbReference type="GO" id="GO:0005634">
    <property type="term" value="C:nucleus"/>
    <property type="evidence" value="ECO:0007669"/>
    <property type="project" value="UniProtKB-UniRule"/>
</dbReference>